<dbReference type="Pfam" id="PF01565">
    <property type="entry name" value="FAD_binding_4"/>
    <property type="match status" value="1"/>
</dbReference>
<dbReference type="InterPro" id="IPR016169">
    <property type="entry name" value="FAD-bd_PCMH_sub2"/>
</dbReference>
<feature type="domain" description="FAD-binding PCMH-type" evidence="5">
    <location>
        <begin position="1"/>
        <end position="133"/>
    </location>
</feature>
<name>A0AAX4IME5_9PEZI</name>
<dbReference type="InterPro" id="IPR006094">
    <property type="entry name" value="Oxid_FAD_bind_N"/>
</dbReference>
<keyword evidence="7" id="KW-1185">Reference proteome</keyword>
<dbReference type="InterPro" id="IPR036318">
    <property type="entry name" value="FAD-bd_PCMH-like_sf"/>
</dbReference>
<gene>
    <name evidence="6" type="ORF">CDEST_09053</name>
</gene>
<sequence>MLMILVGLGGQNGAISVDMEHFQYAHVDSAGSSYNVRVGGGTRLGRIDESLQAHQRAVPHGMCPGIGIGGHATVGGIGPASRMWGTTLDSVEEMEVVTANGTIVRASTKENPDLFFVCDPRPWRQLKPMLTHD</sequence>
<keyword evidence="4" id="KW-0560">Oxidoreductase</keyword>
<evidence type="ECO:0000256" key="1">
    <source>
        <dbReference type="ARBA" id="ARBA00005466"/>
    </source>
</evidence>
<dbReference type="PROSITE" id="PS51387">
    <property type="entry name" value="FAD_PCMH"/>
    <property type="match status" value="1"/>
</dbReference>
<dbReference type="AlphaFoldDB" id="A0AAX4IME5"/>
<dbReference type="PANTHER" id="PTHR42973:SF17">
    <property type="entry name" value="OXIDASE, PUTATIVE (AFU_ORTHOLOGUE AFUA_6G14340)-RELATED"/>
    <property type="match status" value="1"/>
</dbReference>
<dbReference type="PANTHER" id="PTHR42973">
    <property type="entry name" value="BINDING OXIDOREDUCTASE, PUTATIVE (AFU_ORTHOLOGUE AFUA_1G17690)-RELATED"/>
    <property type="match status" value="1"/>
</dbReference>
<dbReference type="RefSeq" id="XP_062781263.1">
    <property type="nucleotide sequence ID" value="XM_062925212.1"/>
</dbReference>
<evidence type="ECO:0000259" key="5">
    <source>
        <dbReference type="PROSITE" id="PS51387"/>
    </source>
</evidence>
<dbReference type="EMBL" id="CP137309">
    <property type="protein sequence ID" value="WQF84039.1"/>
    <property type="molecule type" value="Genomic_DNA"/>
</dbReference>
<dbReference type="InterPro" id="IPR050416">
    <property type="entry name" value="FAD-linked_Oxidoreductase"/>
</dbReference>
<proteinExistence type="inferred from homology"/>
<accession>A0AAX4IME5</accession>
<dbReference type="GO" id="GO:0016491">
    <property type="term" value="F:oxidoreductase activity"/>
    <property type="evidence" value="ECO:0007669"/>
    <property type="project" value="UniProtKB-KW"/>
</dbReference>
<dbReference type="KEGG" id="cdet:87945556"/>
<dbReference type="Gene3D" id="3.30.465.10">
    <property type="match status" value="1"/>
</dbReference>
<evidence type="ECO:0000313" key="6">
    <source>
        <dbReference type="EMBL" id="WQF84039.1"/>
    </source>
</evidence>
<reference evidence="7" key="1">
    <citation type="journal article" date="2023" name="bioRxiv">
        <title>Complete genome of the Medicago anthracnose fungus, Colletotrichum destructivum, reveals a mini-chromosome-like region within a core chromosome.</title>
        <authorList>
            <person name="Lapalu N."/>
            <person name="Simon A."/>
            <person name="Lu A."/>
            <person name="Plaumann P.-L."/>
            <person name="Amselem J."/>
            <person name="Pigne S."/>
            <person name="Auger A."/>
            <person name="Koch C."/>
            <person name="Dallery J.-F."/>
            <person name="O'Connell R.J."/>
        </authorList>
    </citation>
    <scope>NUCLEOTIDE SEQUENCE [LARGE SCALE GENOMIC DNA]</scope>
    <source>
        <strain evidence="7">CBS 520.97</strain>
    </source>
</reference>
<dbReference type="SUPFAM" id="SSF56176">
    <property type="entry name" value="FAD-binding/transporter-associated domain-like"/>
    <property type="match status" value="1"/>
</dbReference>
<evidence type="ECO:0000313" key="7">
    <source>
        <dbReference type="Proteomes" id="UP001322277"/>
    </source>
</evidence>
<evidence type="ECO:0000256" key="3">
    <source>
        <dbReference type="ARBA" id="ARBA00022827"/>
    </source>
</evidence>
<dbReference type="InterPro" id="IPR016166">
    <property type="entry name" value="FAD-bd_PCMH"/>
</dbReference>
<evidence type="ECO:0000256" key="4">
    <source>
        <dbReference type="ARBA" id="ARBA00023002"/>
    </source>
</evidence>
<dbReference type="GO" id="GO:0071949">
    <property type="term" value="F:FAD binding"/>
    <property type="evidence" value="ECO:0007669"/>
    <property type="project" value="InterPro"/>
</dbReference>
<keyword evidence="2" id="KW-0285">Flavoprotein</keyword>
<keyword evidence="3" id="KW-0274">FAD</keyword>
<organism evidence="6 7">
    <name type="scientific">Colletotrichum destructivum</name>
    <dbReference type="NCBI Taxonomy" id="34406"/>
    <lineage>
        <taxon>Eukaryota</taxon>
        <taxon>Fungi</taxon>
        <taxon>Dikarya</taxon>
        <taxon>Ascomycota</taxon>
        <taxon>Pezizomycotina</taxon>
        <taxon>Sordariomycetes</taxon>
        <taxon>Hypocreomycetidae</taxon>
        <taxon>Glomerellales</taxon>
        <taxon>Glomerellaceae</taxon>
        <taxon>Colletotrichum</taxon>
        <taxon>Colletotrichum destructivum species complex</taxon>
    </lineage>
</organism>
<evidence type="ECO:0000256" key="2">
    <source>
        <dbReference type="ARBA" id="ARBA00022630"/>
    </source>
</evidence>
<dbReference type="GeneID" id="87945556"/>
<dbReference type="Proteomes" id="UP001322277">
    <property type="component" value="Chromosome 5"/>
</dbReference>
<comment type="similarity">
    <text evidence="1">Belongs to the oxygen-dependent FAD-linked oxidoreductase family.</text>
</comment>
<protein>
    <submittedName>
        <fullName evidence="6">FAD-binding domain, PCMH-type, FAD-binding, type PCMH, subdomain 2</fullName>
    </submittedName>
</protein>